<name>A0A0F5ZNN9_STEMA</name>
<accession>A0A0F5ZNN9</accession>
<comment type="caution">
    <text evidence="1">The sequence shown here is derived from an EMBL/GenBank/DDBJ whole genome shotgun (WGS) entry which is preliminary data.</text>
</comment>
<dbReference type="EMBL" id="JZRZ01000025">
    <property type="protein sequence ID" value="KKD56942.1"/>
    <property type="molecule type" value="Genomic_DNA"/>
</dbReference>
<sequence>MVITGACFLVSVFFLNHILDGIYTPVQDRVFVQQVRGQVYALRSGLAGLDADQQRERLRQWQPHYGIALTLLDKPPALDAQEQVAVKADGSSCAINTSRSCCPSRAAMAAGCTCACLARCR</sequence>
<dbReference type="PATRIC" id="fig|40324.63.peg.5723"/>
<dbReference type="Proteomes" id="UP000243478">
    <property type="component" value="Unassembled WGS sequence"/>
</dbReference>
<proteinExistence type="predicted"/>
<reference evidence="1 2" key="1">
    <citation type="submission" date="2015-03" db="EMBL/GenBank/DDBJ databases">
        <title>Draft genome of Stenotrophomonas maltophila isolated from urine specimen.</title>
        <authorList>
            <person name="Murugan N."/>
            <person name="Malathi J."/>
            <person name="Umashankar V."/>
            <person name="Madhavan H."/>
        </authorList>
    </citation>
    <scope>NUCLEOTIDE SEQUENCE [LARGE SCALE GENOMIC DNA]</scope>
    <source>
        <strain evidence="1 2">JMNMN1</strain>
    </source>
</reference>
<gene>
    <name evidence="1" type="ORF">VM57_15510</name>
</gene>
<protein>
    <submittedName>
        <fullName evidence="1">Uncharacterized protein</fullName>
    </submittedName>
</protein>
<evidence type="ECO:0000313" key="1">
    <source>
        <dbReference type="EMBL" id="KKD56942.1"/>
    </source>
</evidence>
<organism evidence="1 2">
    <name type="scientific">Stenotrophomonas maltophilia</name>
    <name type="common">Pseudomonas maltophilia</name>
    <name type="synonym">Xanthomonas maltophilia</name>
    <dbReference type="NCBI Taxonomy" id="40324"/>
    <lineage>
        <taxon>Bacteria</taxon>
        <taxon>Pseudomonadati</taxon>
        <taxon>Pseudomonadota</taxon>
        <taxon>Gammaproteobacteria</taxon>
        <taxon>Lysobacterales</taxon>
        <taxon>Lysobacteraceae</taxon>
        <taxon>Stenotrophomonas</taxon>
        <taxon>Stenotrophomonas maltophilia group</taxon>
    </lineage>
</organism>
<dbReference type="AlphaFoldDB" id="A0A0F5ZNN9"/>
<evidence type="ECO:0000313" key="2">
    <source>
        <dbReference type="Proteomes" id="UP000243478"/>
    </source>
</evidence>